<dbReference type="CDD" id="cd16295">
    <property type="entry name" value="TTHA0252-CPSF-like_MBL-fold"/>
    <property type="match status" value="1"/>
</dbReference>
<dbReference type="GO" id="GO:0004521">
    <property type="term" value="F:RNA endonuclease activity"/>
    <property type="evidence" value="ECO:0007669"/>
    <property type="project" value="TreeGrafter"/>
</dbReference>
<protein>
    <submittedName>
        <fullName evidence="4">MBL fold metallo-hydrolase</fullName>
    </submittedName>
</protein>
<reference evidence="4" key="1">
    <citation type="journal article" date="2020" name="mSystems">
        <title>Genome- and Community-Level Interaction Insights into Carbon Utilization and Element Cycling Functions of Hydrothermarchaeota in Hydrothermal Sediment.</title>
        <authorList>
            <person name="Zhou Z."/>
            <person name="Liu Y."/>
            <person name="Xu W."/>
            <person name="Pan J."/>
            <person name="Luo Z.H."/>
            <person name="Li M."/>
        </authorList>
    </citation>
    <scope>NUCLEOTIDE SEQUENCE [LARGE SCALE GENOMIC DNA]</scope>
    <source>
        <strain evidence="4">SpSt-503</strain>
    </source>
</reference>
<name>A0A7C3I5E3_9SPIR</name>
<dbReference type="InterPro" id="IPR036866">
    <property type="entry name" value="RibonucZ/Hydroxyglut_hydro"/>
</dbReference>
<dbReference type="SMART" id="SM00849">
    <property type="entry name" value="Lactamase_B"/>
    <property type="match status" value="1"/>
</dbReference>
<dbReference type="PANTHER" id="PTHR11203">
    <property type="entry name" value="CLEAVAGE AND POLYADENYLATION SPECIFICITY FACTOR FAMILY MEMBER"/>
    <property type="match status" value="1"/>
</dbReference>
<dbReference type="AlphaFoldDB" id="A0A7C3I5E3"/>
<dbReference type="EMBL" id="DSVL01000081">
    <property type="protein sequence ID" value="HFH28402.1"/>
    <property type="molecule type" value="Genomic_DNA"/>
</dbReference>
<organism evidence="4">
    <name type="scientific">Gracilinema caldarium</name>
    <dbReference type="NCBI Taxonomy" id="215591"/>
    <lineage>
        <taxon>Bacteria</taxon>
        <taxon>Pseudomonadati</taxon>
        <taxon>Spirochaetota</taxon>
        <taxon>Spirochaetia</taxon>
        <taxon>Spirochaetales</taxon>
        <taxon>Breznakiellaceae</taxon>
        <taxon>Gracilinema</taxon>
    </lineage>
</organism>
<proteinExistence type="predicted"/>
<feature type="domain" description="Metallo-beta-lactamase" evidence="2">
    <location>
        <begin position="15"/>
        <end position="252"/>
    </location>
</feature>
<evidence type="ECO:0000259" key="3">
    <source>
        <dbReference type="SMART" id="SM01027"/>
    </source>
</evidence>
<dbReference type="Gene3D" id="3.60.15.10">
    <property type="entry name" value="Ribonuclease Z/Hydroxyacylglutathione hydrolase-like"/>
    <property type="match status" value="1"/>
</dbReference>
<evidence type="ECO:0000256" key="1">
    <source>
        <dbReference type="ARBA" id="ARBA00022801"/>
    </source>
</evidence>
<dbReference type="Pfam" id="PF07521">
    <property type="entry name" value="RMMBL"/>
    <property type="match status" value="1"/>
</dbReference>
<dbReference type="Gene3D" id="3.40.50.10890">
    <property type="match status" value="1"/>
</dbReference>
<dbReference type="InterPro" id="IPR001279">
    <property type="entry name" value="Metallo-B-lactamas"/>
</dbReference>
<dbReference type="InterPro" id="IPR022712">
    <property type="entry name" value="Beta_Casp"/>
</dbReference>
<comment type="caution">
    <text evidence="4">The sequence shown here is derived from an EMBL/GenBank/DDBJ whole genome shotgun (WGS) entry which is preliminary data.</text>
</comment>
<dbReference type="InterPro" id="IPR050698">
    <property type="entry name" value="MBL"/>
</dbReference>
<dbReference type="SUPFAM" id="SSF56281">
    <property type="entry name" value="Metallo-hydrolase/oxidoreductase"/>
    <property type="match status" value="1"/>
</dbReference>
<dbReference type="GO" id="GO:0016787">
    <property type="term" value="F:hydrolase activity"/>
    <property type="evidence" value="ECO:0007669"/>
    <property type="project" value="UniProtKB-KW"/>
</dbReference>
<dbReference type="PANTHER" id="PTHR11203:SF37">
    <property type="entry name" value="INTEGRATOR COMPLEX SUBUNIT 11"/>
    <property type="match status" value="1"/>
</dbReference>
<dbReference type="Pfam" id="PF00753">
    <property type="entry name" value="Lactamase_B"/>
    <property type="match status" value="1"/>
</dbReference>
<dbReference type="Pfam" id="PF10996">
    <property type="entry name" value="Beta-Casp"/>
    <property type="match status" value="1"/>
</dbReference>
<evidence type="ECO:0000259" key="2">
    <source>
        <dbReference type="SMART" id="SM00849"/>
    </source>
</evidence>
<feature type="domain" description="Beta-Casp" evidence="3">
    <location>
        <begin position="257"/>
        <end position="383"/>
    </location>
</feature>
<dbReference type="InterPro" id="IPR011108">
    <property type="entry name" value="RMMBL"/>
</dbReference>
<dbReference type="SMART" id="SM01027">
    <property type="entry name" value="Beta-Casp"/>
    <property type="match status" value="1"/>
</dbReference>
<keyword evidence="1 4" id="KW-0378">Hydrolase</keyword>
<sequence length="470" mass="53076">MAITLYSLGAAEEVTGSKHVLEVDGRSYLIDCGAFQGKRAEADRKNREFGIDTDRIESVVLTHGHFDHCGLLPLLPKRGYKGTIYATPATRDISSLVMMDSARIQARDAEYLGKQAIKKGEKFTWQPLYTEQDAIAATGQIVSVSYQRPLWIGDGVQLEFYDAGHILGSAMAVIKVKQNGSERIIAYTGDLGRKGKPIIRDPATNLPAPDYLVLESTYGDRRHDSTEDAMQRLAEVVRRAVKNRGRILIPAFAIERTQELVYYFHMLVDRGEIPEIPIYVDSPMATNATTIFQVHPECYDEETHEAFIKHHKNPFGFNSLHFTTSVDESKALNDMDGPLVIISADGMCEAGRIQHHLIHSIEDPNTTILIVGYMAEDTLGRRIRDKENEVKIHGEWFKRRALVEAIDAFSAHADYQETIDWLKEIDTSRLKKIFLVHGEKDAQKMFSRHLAEYGFTNVEIVRYGATYDLE</sequence>
<evidence type="ECO:0000313" key="4">
    <source>
        <dbReference type="EMBL" id="HFH28402.1"/>
    </source>
</evidence>
<gene>
    <name evidence="4" type="ORF">ENS59_02665</name>
</gene>
<accession>A0A7C3I5E3</accession>